<keyword evidence="7" id="KW-0492">Microsome</keyword>
<evidence type="ECO:0000256" key="8">
    <source>
        <dbReference type="ARBA" id="ARBA00022857"/>
    </source>
</evidence>
<protein>
    <submittedName>
        <fullName evidence="15">3-oxo-5-alpha-steroid 4-dehydrogenase domain-containing protein</fullName>
    </submittedName>
</protein>
<feature type="transmembrane region" description="Helical" evidence="13">
    <location>
        <begin position="6"/>
        <end position="23"/>
    </location>
</feature>
<evidence type="ECO:0000256" key="11">
    <source>
        <dbReference type="ARBA" id="ARBA00023098"/>
    </source>
</evidence>
<feature type="domain" description="3-oxo-5-alpha-steroid 4-dehydrogenase C-terminal" evidence="14">
    <location>
        <begin position="29"/>
        <end position="120"/>
    </location>
</feature>
<keyword evidence="9 13" id="KW-1133">Transmembrane helix</keyword>
<keyword evidence="16" id="KW-1185">Reference proteome</keyword>
<name>A0AAD4R693_9BILA</name>
<sequence length="122" mass="14053">MNILIVIMFTAHYINRALIYPFLIRGGKPMTIDMFLASVFLISLNGYIQGFYHAKYAIYPLYHWTSFGFLIGFPTYFAGMVINCHSDHILRHLRGHNEIDYKIPRGGAFEYVSCANYFGGLL</sequence>
<dbReference type="PROSITE" id="PS50244">
    <property type="entry name" value="S5A_REDUCTASE"/>
    <property type="match status" value="1"/>
</dbReference>
<dbReference type="Proteomes" id="UP001201812">
    <property type="component" value="Unassembled WGS sequence"/>
</dbReference>
<evidence type="ECO:0000256" key="10">
    <source>
        <dbReference type="ARBA" id="ARBA00023002"/>
    </source>
</evidence>
<keyword evidence="4 13" id="KW-0812">Transmembrane</keyword>
<proteinExistence type="inferred from homology"/>
<evidence type="ECO:0000256" key="7">
    <source>
        <dbReference type="ARBA" id="ARBA00022848"/>
    </source>
</evidence>
<accession>A0AAD4R693</accession>
<evidence type="ECO:0000256" key="6">
    <source>
        <dbReference type="ARBA" id="ARBA00022824"/>
    </source>
</evidence>
<evidence type="ECO:0000313" key="15">
    <source>
        <dbReference type="EMBL" id="KAI1725986.1"/>
    </source>
</evidence>
<organism evidence="15 16">
    <name type="scientific">Ditylenchus destructor</name>
    <dbReference type="NCBI Taxonomy" id="166010"/>
    <lineage>
        <taxon>Eukaryota</taxon>
        <taxon>Metazoa</taxon>
        <taxon>Ecdysozoa</taxon>
        <taxon>Nematoda</taxon>
        <taxon>Chromadorea</taxon>
        <taxon>Rhabditida</taxon>
        <taxon>Tylenchina</taxon>
        <taxon>Tylenchomorpha</taxon>
        <taxon>Sphaerularioidea</taxon>
        <taxon>Anguinidae</taxon>
        <taxon>Anguininae</taxon>
        <taxon>Ditylenchus</taxon>
    </lineage>
</organism>
<keyword evidence="8" id="KW-0521">NADP</keyword>
<evidence type="ECO:0000313" key="16">
    <source>
        <dbReference type="Proteomes" id="UP001201812"/>
    </source>
</evidence>
<keyword evidence="11" id="KW-0443">Lipid metabolism</keyword>
<dbReference type="Pfam" id="PF02544">
    <property type="entry name" value="Steroid_dh"/>
    <property type="match status" value="1"/>
</dbReference>
<evidence type="ECO:0000259" key="14">
    <source>
        <dbReference type="Pfam" id="PF02544"/>
    </source>
</evidence>
<feature type="transmembrane region" description="Helical" evidence="13">
    <location>
        <begin position="35"/>
        <end position="52"/>
    </location>
</feature>
<dbReference type="GO" id="GO:0003865">
    <property type="term" value="F:3-oxo-5-alpha-steroid 4-dehydrogenase activity"/>
    <property type="evidence" value="ECO:0007669"/>
    <property type="project" value="TreeGrafter"/>
</dbReference>
<dbReference type="InterPro" id="IPR039357">
    <property type="entry name" value="SRD5A/TECR"/>
</dbReference>
<gene>
    <name evidence="15" type="ORF">DdX_02678</name>
</gene>
<evidence type="ECO:0000256" key="4">
    <source>
        <dbReference type="ARBA" id="ARBA00022692"/>
    </source>
</evidence>
<reference evidence="15" key="1">
    <citation type="submission" date="2022-01" db="EMBL/GenBank/DDBJ databases">
        <title>Genome Sequence Resource for Two Populations of Ditylenchus destructor, the Migratory Endoparasitic Phytonematode.</title>
        <authorList>
            <person name="Zhang H."/>
            <person name="Lin R."/>
            <person name="Xie B."/>
        </authorList>
    </citation>
    <scope>NUCLEOTIDE SEQUENCE</scope>
    <source>
        <strain evidence="15">BazhouSP</strain>
    </source>
</reference>
<evidence type="ECO:0000256" key="2">
    <source>
        <dbReference type="ARBA" id="ARBA00004524"/>
    </source>
</evidence>
<keyword evidence="5" id="KW-0221">Differentiation</keyword>
<dbReference type="GO" id="GO:0030154">
    <property type="term" value="P:cell differentiation"/>
    <property type="evidence" value="ECO:0007669"/>
    <property type="project" value="UniProtKB-KW"/>
</dbReference>
<comment type="subcellular location">
    <subcellularLocation>
        <location evidence="1">Endoplasmic reticulum membrane</location>
        <topology evidence="1">Multi-pass membrane protein</topology>
    </subcellularLocation>
    <subcellularLocation>
        <location evidence="2">Microsome membrane</location>
    </subcellularLocation>
</comment>
<keyword evidence="10" id="KW-0560">Oxidoreductase</keyword>
<evidence type="ECO:0000256" key="3">
    <source>
        <dbReference type="ARBA" id="ARBA00007742"/>
    </source>
</evidence>
<dbReference type="InterPro" id="IPR001104">
    <property type="entry name" value="3-oxo-5_a-steroid_4-DH_C"/>
</dbReference>
<evidence type="ECO:0000256" key="1">
    <source>
        <dbReference type="ARBA" id="ARBA00004477"/>
    </source>
</evidence>
<keyword evidence="12 13" id="KW-0472">Membrane</keyword>
<dbReference type="EMBL" id="JAKKPZ010000002">
    <property type="protein sequence ID" value="KAI1725986.1"/>
    <property type="molecule type" value="Genomic_DNA"/>
</dbReference>
<dbReference type="GO" id="GO:0005789">
    <property type="term" value="C:endoplasmic reticulum membrane"/>
    <property type="evidence" value="ECO:0007669"/>
    <property type="project" value="UniProtKB-SubCell"/>
</dbReference>
<evidence type="ECO:0000256" key="9">
    <source>
        <dbReference type="ARBA" id="ARBA00022989"/>
    </source>
</evidence>
<dbReference type="PANTHER" id="PTHR10556:SF57">
    <property type="entry name" value="3-OXO-5-ALPHA-STEROID 4-DEHYDROGENASE 1"/>
    <property type="match status" value="1"/>
</dbReference>
<dbReference type="GO" id="GO:0006694">
    <property type="term" value="P:steroid biosynthetic process"/>
    <property type="evidence" value="ECO:0007669"/>
    <property type="project" value="TreeGrafter"/>
</dbReference>
<dbReference type="AlphaFoldDB" id="A0AAD4R693"/>
<evidence type="ECO:0000256" key="12">
    <source>
        <dbReference type="ARBA" id="ARBA00023136"/>
    </source>
</evidence>
<comment type="caution">
    <text evidence="15">The sequence shown here is derived from an EMBL/GenBank/DDBJ whole genome shotgun (WGS) entry which is preliminary data.</text>
</comment>
<feature type="transmembrane region" description="Helical" evidence="13">
    <location>
        <begin position="64"/>
        <end position="84"/>
    </location>
</feature>
<evidence type="ECO:0000256" key="13">
    <source>
        <dbReference type="SAM" id="Phobius"/>
    </source>
</evidence>
<evidence type="ECO:0000256" key="5">
    <source>
        <dbReference type="ARBA" id="ARBA00022782"/>
    </source>
</evidence>
<dbReference type="PANTHER" id="PTHR10556">
    <property type="entry name" value="3-OXO-5-ALPHA-STEROID 4-DEHYDROGENASE"/>
    <property type="match status" value="1"/>
</dbReference>
<keyword evidence="6" id="KW-0256">Endoplasmic reticulum</keyword>
<comment type="similarity">
    <text evidence="3">Belongs to the steroid 5-alpha reductase family.</text>
</comment>